<dbReference type="InterPro" id="IPR016639">
    <property type="entry name" value="GST_Omega/GSH"/>
</dbReference>
<feature type="site" description="Lowers pKa of active site Cys" evidence="3">
    <location>
        <position position="296"/>
    </location>
</feature>
<dbReference type="PANTHER" id="PTHR32419:SF6">
    <property type="entry name" value="GLUTATHIONE S-TRANSFERASE OMEGA-LIKE 1-RELATED"/>
    <property type="match status" value="1"/>
</dbReference>
<evidence type="ECO:0000256" key="1">
    <source>
        <dbReference type="PIRSR" id="PIRSR015753-1"/>
    </source>
</evidence>
<evidence type="ECO:0000259" key="4">
    <source>
        <dbReference type="PROSITE" id="PS50405"/>
    </source>
</evidence>
<keyword evidence="6" id="KW-1185">Reference proteome</keyword>
<dbReference type="FunFam" id="3.40.30.10:FF:000162">
    <property type="entry name" value="Glutathione S-transferase Gst3"/>
    <property type="match status" value="1"/>
</dbReference>
<dbReference type="GO" id="GO:0005737">
    <property type="term" value="C:cytoplasm"/>
    <property type="evidence" value="ECO:0007669"/>
    <property type="project" value="TreeGrafter"/>
</dbReference>
<feature type="binding site" evidence="2">
    <location>
        <position position="89"/>
    </location>
    <ligand>
        <name>glutathione</name>
        <dbReference type="ChEBI" id="CHEBI:57925"/>
    </ligand>
</feature>
<dbReference type="SFLD" id="SFLDG01206">
    <property type="entry name" value="Xi.1"/>
    <property type="match status" value="1"/>
</dbReference>
<dbReference type="SFLD" id="SFLDS00019">
    <property type="entry name" value="Glutathione_Transferase_(cytos"/>
    <property type="match status" value="1"/>
</dbReference>
<dbReference type="CDD" id="cd03190">
    <property type="entry name" value="GST_C_Omega_like"/>
    <property type="match status" value="1"/>
</dbReference>
<evidence type="ECO:0000256" key="2">
    <source>
        <dbReference type="PIRSR" id="PIRSR015753-2"/>
    </source>
</evidence>
<feature type="binding site" evidence="2">
    <location>
        <begin position="125"/>
        <end position="128"/>
    </location>
    <ligand>
        <name>glutathione</name>
        <dbReference type="ChEBI" id="CHEBI:57925"/>
    </ligand>
</feature>
<dbReference type="GO" id="GO:0004364">
    <property type="term" value="F:glutathione transferase activity"/>
    <property type="evidence" value="ECO:0007669"/>
    <property type="project" value="InterPro"/>
</dbReference>
<dbReference type="PIRSF" id="PIRSF015753">
    <property type="entry name" value="GST"/>
    <property type="match status" value="1"/>
</dbReference>
<protein>
    <submittedName>
        <fullName evidence="5">Glutathione S-transferase</fullName>
    </submittedName>
</protein>
<dbReference type="Proteomes" id="UP000623467">
    <property type="component" value="Unassembled WGS sequence"/>
</dbReference>
<feature type="active site" description="Nucleophile" evidence="1">
    <location>
        <position position="56"/>
    </location>
</feature>
<dbReference type="SUPFAM" id="SSF52833">
    <property type="entry name" value="Thioredoxin-like"/>
    <property type="match status" value="1"/>
</dbReference>
<evidence type="ECO:0000256" key="3">
    <source>
        <dbReference type="PIRSR" id="PIRSR015753-3"/>
    </source>
</evidence>
<feature type="site" description="Lowers pKa of active site Cys" evidence="3">
    <location>
        <position position="251"/>
    </location>
</feature>
<dbReference type="InterPro" id="IPR004045">
    <property type="entry name" value="Glutathione_S-Trfase_N"/>
</dbReference>
<accession>A0A8H7D0Q3</accession>
<dbReference type="SFLD" id="SFLDG01148">
    <property type="entry name" value="Xi_(cytGST)"/>
    <property type="match status" value="1"/>
</dbReference>
<organism evidence="5 6">
    <name type="scientific">Mycena sanguinolenta</name>
    <dbReference type="NCBI Taxonomy" id="230812"/>
    <lineage>
        <taxon>Eukaryota</taxon>
        <taxon>Fungi</taxon>
        <taxon>Dikarya</taxon>
        <taxon>Basidiomycota</taxon>
        <taxon>Agaricomycotina</taxon>
        <taxon>Agaricomycetes</taxon>
        <taxon>Agaricomycetidae</taxon>
        <taxon>Agaricales</taxon>
        <taxon>Marasmiineae</taxon>
        <taxon>Mycenaceae</taxon>
        <taxon>Mycena</taxon>
    </lineage>
</organism>
<dbReference type="InterPro" id="IPR047047">
    <property type="entry name" value="GST_Omega-like_C"/>
</dbReference>
<dbReference type="Pfam" id="PF13409">
    <property type="entry name" value="GST_N_2"/>
    <property type="match status" value="1"/>
</dbReference>
<dbReference type="OrthoDB" id="2309723at2759"/>
<dbReference type="PANTHER" id="PTHR32419">
    <property type="entry name" value="GLUTATHIONYL-HYDROQUINONE REDUCTASE"/>
    <property type="match status" value="1"/>
</dbReference>
<dbReference type="InterPro" id="IPR040079">
    <property type="entry name" value="Glutathione_S-Trfase"/>
</dbReference>
<dbReference type="Gene3D" id="1.20.1050.10">
    <property type="match status" value="1"/>
</dbReference>
<feature type="active site" description="Proton donor/acceptor" evidence="1">
    <location>
        <position position="193"/>
    </location>
</feature>
<sequence length="320" mass="36266">MTTTRDTSHFSDITKMKSSADGSFNRAPSSFRNFIEPGGKFAPEKGRYHLYVSYACPWATRTLIVRKLKGLEDIISVTVVSPRMGANGWPFAAADAFPGAEADPLFGAQHVRDLYLRVNPEYEGRFTVPFIWDKANNTIVNNESSEIIRMFNTAFNDMLPADKAALDLYPTEHRAEIDAINEWVYPEINNGVYRAGFATQQEAYEAAVKIVFGGLDKAEKILKGKDYLAGGRLTEADVRLWVTIIRFDPVYVGHFKCNFNTIRGGYPEINRWMKALYWKIPAFKDSTDFHHIKTHYYWSHPTINATRIVPVGPVPDVEPL</sequence>
<dbReference type="InterPro" id="IPR036282">
    <property type="entry name" value="Glutathione-S-Trfase_C_sf"/>
</dbReference>
<dbReference type="InterPro" id="IPR010987">
    <property type="entry name" value="Glutathione-S-Trfase_C-like"/>
</dbReference>
<dbReference type="Pfam" id="PF13410">
    <property type="entry name" value="GST_C_2"/>
    <property type="match status" value="1"/>
</dbReference>
<gene>
    <name evidence="5" type="ORF">MSAN_01402600</name>
</gene>
<reference evidence="5" key="1">
    <citation type="submission" date="2020-05" db="EMBL/GenBank/DDBJ databases">
        <title>Mycena genomes resolve the evolution of fungal bioluminescence.</title>
        <authorList>
            <person name="Tsai I.J."/>
        </authorList>
    </citation>
    <scope>NUCLEOTIDE SEQUENCE</scope>
    <source>
        <strain evidence="5">160909Yilan</strain>
    </source>
</reference>
<feature type="binding site" evidence="2">
    <location>
        <begin position="143"/>
        <end position="144"/>
    </location>
    <ligand>
        <name>glutathione</name>
        <dbReference type="ChEBI" id="CHEBI:57925"/>
    </ligand>
</feature>
<dbReference type="SUPFAM" id="SSF47616">
    <property type="entry name" value="GST C-terminal domain-like"/>
    <property type="match status" value="1"/>
</dbReference>
<evidence type="ECO:0000313" key="6">
    <source>
        <dbReference type="Proteomes" id="UP000623467"/>
    </source>
</evidence>
<dbReference type="EMBL" id="JACAZH010000011">
    <property type="protein sequence ID" value="KAF7354881.1"/>
    <property type="molecule type" value="Genomic_DNA"/>
</dbReference>
<name>A0A8H7D0Q3_9AGAR</name>
<keyword evidence="5" id="KW-0808">Transferase</keyword>
<proteinExistence type="predicted"/>
<dbReference type="PROSITE" id="PS50405">
    <property type="entry name" value="GST_CTER"/>
    <property type="match status" value="1"/>
</dbReference>
<comment type="caution">
    <text evidence="5">The sequence shown here is derived from an EMBL/GenBank/DDBJ whole genome shotgun (WGS) entry which is preliminary data.</text>
</comment>
<evidence type="ECO:0000313" key="5">
    <source>
        <dbReference type="EMBL" id="KAF7354881.1"/>
    </source>
</evidence>
<dbReference type="InterPro" id="IPR036249">
    <property type="entry name" value="Thioredoxin-like_sf"/>
</dbReference>
<dbReference type="AlphaFoldDB" id="A0A8H7D0Q3"/>
<feature type="domain" description="GST C-terminal" evidence="4">
    <location>
        <begin position="170"/>
        <end position="296"/>
    </location>
</feature>
<dbReference type="Gene3D" id="3.40.30.10">
    <property type="entry name" value="Glutaredoxin"/>
    <property type="match status" value="1"/>
</dbReference>